<comment type="caution">
    <text evidence="1">The sequence shown here is derived from an EMBL/GenBank/DDBJ whole genome shotgun (WGS) entry which is preliminary data.</text>
</comment>
<dbReference type="EMBL" id="JANBUJ010000038">
    <property type="protein sequence ID" value="KAJ2775101.1"/>
    <property type="molecule type" value="Genomic_DNA"/>
</dbReference>
<protein>
    <submittedName>
        <fullName evidence="1">Uncharacterized protein</fullName>
    </submittedName>
</protein>
<reference evidence="1" key="1">
    <citation type="submission" date="2022-07" db="EMBL/GenBank/DDBJ databases">
        <title>Phylogenomic reconstructions and comparative analyses of Kickxellomycotina fungi.</title>
        <authorList>
            <person name="Reynolds N.K."/>
            <person name="Stajich J.E."/>
            <person name="Barry K."/>
            <person name="Grigoriev I.V."/>
            <person name="Crous P."/>
            <person name="Smith M.E."/>
        </authorList>
    </citation>
    <scope>NUCLEOTIDE SEQUENCE</scope>
    <source>
        <strain evidence="1">CBS 109366</strain>
    </source>
</reference>
<organism evidence="1 2">
    <name type="scientific">Coemansia nantahalensis</name>
    <dbReference type="NCBI Taxonomy" id="2789366"/>
    <lineage>
        <taxon>Eukaryota</taxon>
        <taxon>Fungi</taxon>
        <taxon>Fungi incertae sedis</taxon>
        <taxon>Zoopagomycota</taxon>
        <taxon>Kickxellomycotina</taxon>
        <taxon>Kickxellomycetes</taxon>
        <taxon>Kickxellales</taxon>
        <taxon>Kickxellaceae</taxon>
        <taxon>Coemansia</taxon>
    </lineage>
</organism>
<evidence type="ECO:0000313" key="1">
    <source>
        <dbReference type="EMBL" id="KAJ2775101.1"/>
    </source>
</evidence>
<evidence type="ECO:0000313" key="2">
    <source>
        <dbReference type="Proteomes" id="UP001140234"/>
    </source>
</evidence>
<accession>A0ACC1K7H5</accession>
<dbReference type="Proteomes" id="UP001140234">
    <property type="component" value="Unassembled WGS sequence"/>
</dbReference>
<name>A0ACC1K7H5_9FUNG</name>
<sequence length="2252" mass="234333">MDVRALLETPHRSVHWSLVGKLSTGTAAAAGGAEQRLAEWRKLLSWEVAAKAPHVFAEAVGHVTRLVLAGQLEATQVGQQLAALVAAPQAGRRAGVEAAAAVAALVQALVRLLAAGADRLTPSAGRSVRDSTLRPALERNPPLWIPVLQHIRDLLAPGPYGSSDNAGEEPEQAWAATWDNVCGFLRYAALDPTVPAWVQGRAVDVAFSILHELACAGLDRALAVLEWATEVAADMVQPIALAGADPDNTFCDVDVEGRCDPHQMVMHCTRAAEHLCALADRPIAERQQDAVLRLAVAVGRLRLLAAGMSLTDLFSAEQTRQTRSPRMAGDRTALAACQLRLLRSAQRLDSHLPGGGEHATPDVLVWAVVAHRIAGASSAAEQAHLLEAVKAIMTSTAMAARIPGPVAVLMRLPLLCVAGGGFTGDISAAALRMCEDLDQMSWQTAAGSSEGAAKLVQALDALADSKWLAGALPLLASGLRDYAAVHAALGAAAGRSGPLGGIAGQIEAIADRPLLVAPLLLAAGGPEGPTDTAAVVPTLALAALLRLVPRFAEMRMDLLPLFMYALRQPGTTAALRQSLLLHAIPSLAATVDAYATARVVAVISGIWRRCAEGPQHQQQPTAWAKRRPEQLLRVYCLAFRGWANIVVHNPRVWRDLKPAISQLVEAKKARKPSAGPTRSGPATGLLAEPEYEWTVLATMRDLAQRDPDRYADQLLPFVYSLLTYAHEQLGGGSTALLVDTARICVAHRAADVRSVWETIVVRAADRWIPLAGGGASLDAGRALESLARFLVLVGAHGEGTDSYATFRRDVLLRYVAPPCGFTVPSADEPDAEAAASSARPTPPPVLLLPPQTRDCFLAALAAFPADEVLPLVAGRGTPSQTVHELLLAQVSGGQQAAAVIQRTEHTGSAADLLGLLMDHEVRFMRRSLLKGTTTFARNAAEDEDGDEDGDAAGPQRQRSWARSNLDRSQWMFEALSPALVQARETYWRGGRMSAGQAARLALASVASSVTLAAADGASAATDGGNGSDAGPDSGPGANAAESAEPAAPVDDDTPRSRAQQAAARLGSLLVDVGVADHWCMRSAAVDGWQMWFAAVLRDARPEGEDDGSSDTAAATVDTLAAVLRDTLATSHIPARLENALYALAGLVRATEHVDPALGSEASARAGGMLVETGHLPYSQAPDAFWAGEARARNDGVLAAAVECAGQVALTNCHDTAALSQIVQFLLAGLSAPGEAGGRLLPPLVVQALGRALTRLYMLLADSQAAAPETYGADQLAVEAGDIRRCVERLDVLQTGSGIVDHGSVGLALALGVMHRHWIARTINPALSESNATPPAAQARRSVARALELAFANLKQAEAGRWSAASLPSLYYLCFVWPPRPILQRHVELHGELFAVTPERVWQAATRLVHRLWPAPDSGGGLRDVEAANLAELALAALSYHLQMTAHLSAAHAGYRQLVRQYAEWARGETGHVQLAANERSSVRANRTVALAVLLGLPMHGVPETTVSNSYLPPAHRKCLPVLLGIGSVRHGSTAWLRASEPELQLALGALLGCSGLTGRRSDSDEEAATDDADVGDVRVARIASFALGALRSQAAQAARFLLADAQAATAASAGGAAGGPDGAAAGEAAAAEEAAAVAGDEPKSLAHLPAPTSWCRALWEALGELAESLDGGAGAPVPAVEARLAYLLAAVLRATRPFPVVDMRKPLGRIAAVYLGQTQAAGGLAAARMPLLLLVVRVASKLSPTMHSMAQFLEDTVLQVARRVAHLARVAPPDGRYADSVVPDSLPAIARACVGEAGLERVLCLAGLGASQQQQQEPSGGPDRPDPAGDGSLGWTARGLPAAQLTGADVVRIAGSEALHARGQLAAAVAQAAPASPSSAGAAPARSVLESDAARMFHMMSRVAISAPRAANMCASLAAVLFAAPAASHPAVLVLQAQTLATLAAAIAGAPPSRELTREAARARITADVAGLLRVDGDSGGGGAEERVQQLGVVGVAFCGANAPRGAELLARDARDLSDGELGCLVAAQALVLQRWIGEIAHRQRAPGAADLLGARGPVGAWLKRTFKEWARRTAAAASAADSLSLLGRRIRAALQAVACALFAARAGSADDAGAREWAIQGLDLVILAASMLGKGGAEPKRPAADQMLCAGVAHWLLPLLTGHAAAPGEGPDCAQRGLLCAAARELLEYVDLGPAAAHRQAAGQFAVQLRTRAVGLHDLAAPSAGSRWLQVVLANLAVLGKVPLDDVGRAL</sequence>
<proteinExistence type="predicted"/>
<gene>
    <name evidence="1" type="ORF">IWQ57_000540</name>
</gene>
<keyword evidence="2" id="KW-1185">Reference proteome</keyword>